<dbReference type="Proteomes" id="UP000192319">
    <property type="component" value="Unassembled WGS sequence"/>
</dbReference>
<dbReference type="Pfam" id="PF00668">
    <property type="entry name" value="Condensation"/>
    <property type="match status" value="1"/>
</dbReference>
<dbReference type="PROSITE" id="PS00455">
    <property type="entry name" value="AMP_BINDING"/>
    <property type="match status" value="1"/>
</dbReference>
<dbReference type="PROSITE" id="PS50075">
    <property type="entry name" value="CARRIER"/>
    <property type="match status" value="1"/>
</dbReference>
<evidence type="ECO:0000313" key="12">
    <source>
        <dbReference type="EMBL" id="OQZ90141.1"/>
    </source>
</evidence>
<dbReference type="InterPro" id="IPR045851">
    <property type="entry name" value="AMP-bd_C_sf"/>
</dbReference>
<keyword evidence="13" id="KW-1185">Reference proteome</keyword>
<dbReference type="Gene3D" id="1.10.1200.10">
    <property type="entry name" value="ACP-like"/>
    <property type="match status" value="1"/>
</dbReference>
<dbReference type="RefSeq" id="WP_083138578.1">
    <property type="nucleotide sequence ID" value="NZ_JACKVH010000012.1"/>
</dbReference>
<dbReference type="GO" id="GO:0016874">
    <property type="term" value="F:ligase activity"/>
    <property type="evidence" value="ECO:0007669"/>
    <property type="project" value="UniProtKB-KW"/>
</dbReference>
<dbReference type="CDD" id="cd19535">
    <property type="entry name" value="Cyc_NRPS"/>
    <property type="match status" value="1"/>
</dbReference>
<dbReference type="InterPro" id="IPR036736">
    <property type="entry name" value="ACP-like_sf"/>
</dbReference>
<evidence type="ECO:0000256" key="6">
    <source>
        <dbReference type="ARBA" id="ARBA00022553"/>
    </source>
</evidence>
<dbReference type="EMBL" id="JACKVH010000012">
    <property type="protein sequence ID" value="MCV7378380.1"/>
    <property type="molecule type" value="Genomic_DNA"/>
</dbReference>
<evidence type="ECO:0000256" key="3">
    <source>
        <dbReference type="ARBA" id="ARBA00007380"/>
    </source>
</evidence>
<dbReference type="Gene3D" id="3.30.300.30">
    <property type="match status" value="2"/>
</dbReference>
<comment type="cofactor">
    <cofactor evidence="1">
        <name>pantetheine 4'-phosphate</name>
        <dbReference type="ChEBI" id="CHEBI:47942"/>
    </cofactor>
</comment>
<reference evidence="11" key="2">
    <citation type="submission" date="2020-07" db="EMBL/GenBank/DDBJ databases">
        <authorList>
            <person name="Pettersson B.M.F."/>
            <person name="Behra P.R.K."/>
            <person name="Ramesh M."/>
            <person name="Das S."/>
            <person name="Dasgupta S."/>
            <person name="Kirsebom L.A."/>
        </authorList>
    </citation>
    <scope>NUCLEOTIDE SEQUENCE</scope>
    <source>
        <strain evidence="11">CCUG 55640</strain>
    </source>
</reference>
<dbReference type="InterPro" id="IPR006162">
    <property type="entry name" value="Ppantetheine_attach_site"/>
</dbReference>
<dbReference type="InterPro" id="IPR057737">
    <property type="entry name" value="Condensation_MtbB-like"/>
</dbReference>
<sequence>MSAAQLIDQVRRSGVQLWVDGDNLRFRAPQGALGADLKAQLSAAKADVIAELTRETQVLRAPQDRFEPFPLTDVQAAYSVGRTSAFRWGGVGCHGYAEFAVDHTVATPTADEYRSAWRKVVDAHDMLRCVVHPDGYQVIRPDLPDGLTVHESSDGRHIAHERVRVANELRNRTYPLGEGPMYDIVVTIGPDDTVLHVSVDLLIADFVSIFTLMTDFGLSLLDREYTPPAIDFSFREYLLNLARHRNSVAGSVRRQRDLDYWQARLGRLPPPISLPLLPTDRSATEAPAVAPTFSRRSMRLSANRFAAFERHATEHGATASVAITAAFGAVLGRYGDRDHFLLTLTTMARHPFTPEVGRLVGDFTGTSVLEVDVGGQRTFTELVQATGARLFDDMDHASVGGVDIARMLARSDENRGEHSPVVLTSTLGVGGGVRDLGPNGSFLRPIPGRGLSQTPQVLLDCQVFEIDGGCEVNWDTRDEAISPEVLDCAFADLRGVLETLSTDPTAWDRPVLPARAPEPARMQAPPSGESALLQAGFLRRAAQAPDAVAIRQGDRSISYGELLAAARSVAAELSAAGVGVGDYVGIRLQESPSQVAAILGTVLAGAAYVPLDVEWPDHRVAQITEQCAPAALFEPGGRIDEMLSDRAAWTPRAAPAAGASCGPDDTAYVIFTSGSTGIPKGVMVSHRAAVNTLNDVNDRLKIGAADSVLAVSQHTFDLSVYNIFGILAAGGAIVLGGARNDPQAWFDAISTHHVTIWNSVPAQMQLLLDHVGDRGTLPTLRQIMLSGDWIPVSQPRRIASLAPAASMLSLGGATEAAIWSICHPLDARRYARSVPYGTAMRNQSVHVLTHRGEPAAPWQIGEIHIGGIGLAQGYLGDPARTAAAFIEHPVSGERLYRTGDYGRLTDDGVVELLGRRDNQVKIRGHRIELAEVDSALCAVPGVRTAMSTVVGRPPHERVIAAAVVPAAAGGDEESERRCGAAAVRRAIGEAHRGQTTGLDTEKLLRFASAARATAIDSMCAALGAVAQPGERIGVDELACRLSLPDRLHRLFRRWLDVLVDEGRLTRHPGSILELTEHHELSECAARWRHVRDLGAAVDYGDDLLAYVGECIQNLPGLLAGTVDPLGLLFPEATVDVATAAYRENLVSRYTNGLVISGVAARASRATPARPLRVLEIGAGVGGTSAGLVAALARYHVHYTFTDVSHFFLARARQMFAEHDFIDYRIFDINRPPAEQGFAPGSFDVVVSANVLHNAVDIDDTLAMLNRLLAPGGSLAFIDATALSHPLMISMEFKEGLHGFTDARAGTNAAFLTYAQWHRALQRSPFGEVQSFPPPDHRLGLLGQHVFWCDSASTAQTLRPAELIERARAVLPSYMVPQQLICLPALPLTANGKIDRAAVTAELESLRSAARGGRGDVTARSGSLDAMQSRIAEIWAAVLGLEPDQSLSPASDFFALGGDSLLMAQAIGRIRREIAEASALAWDDLLRAMVSNPTLAAAADAVRGRATGGRASLSDPASAPLSPLVYLGAGQGFTPAREIAVCVHDGSGGLAPYDQLIPHLRAVDDRVPDLYGLQRVPADGYSQIAPAELFTTLAARYSAPIIALAPTKVHLLGYCMGGLLSAELAKCLEEAGIDVGTVTVVSSYRVPMDVEDDDVLDYCFAQILGVSPEVLGMEVDDDEVRGAFTRARARYADVIPAGALRSVAEPVLAACLERSAEAGEPRLKLLAESGALGGSWDVGSLTELRSIFVHSLKAVVHGAAEPFLGDIHFLRQRGDIHFLPTLAEDMTAFWAEYCLGKLTISEINGNHFDCLTGDNAQSVARLLVDSWADT</sequence>
<dbReference type="SUPFAM" id="SSF53474">
    <property type="entry name" value="alpha/beta-Hydrolases"/>
    <property type="match status" value="1"/>
</dbReference>
<protein>
    <recommendedName>
        <fullName evidence="4">Phenyloxazoline synthase MbtB</fullName>
    </recommendedName>
    <alternativeName>
        <fullName evidence="9">Mycobactin synthetase protein B</fullName>
    </alternativeName>
</protein>
<dbReference type="InterPro" id="IPR013217">
    <property type="entry name" value="Methyltransf_12"/>
</dbReference>
<dbReference type="InterPro" id="IPR044894">
    <property type="entry name" value="TubC_N_sf"/>
</dbReference>
<evidence type="ECO:0000256" key="4">
    <source>
        <dbReference type="ARBA" id="ARBA00016743"/>
    </source>
</evidence>
<comment type="pathway">
    <text evidence="2">Siderophore biosynthesis; mycobactin biosynthesis.</text>
</comment>
<reference evidence="11" key="3">
    <citation type="journal article" date="2022" name="BMC Genomics">
        <title>Comparative genome analysis of mycobacteria focusing on tRNA and non-coding RNA.</title>
        <authorList>
            <person name="Behra P.R.K."/>
            <person name="Pettersson B.M.F."/>
            <person name="Ramesh M."/>
            <person name="Das S."/>
            <person name="Dasgupta S."/>
            <person name="Kirsebom L.A."/>
        </authorList>
    </citation>
    <scope>NUCLEOTIDE SEQUENCE</scope>
    <source>
        <strain evidence="11">CCUG 55640</strain>
    </source>
</reference>
<dbReference type="InterPro" id="IPR020806">
    <property type="entry name" value="PKS_PP-bd"/>
</dbReference>
<evidence type="ECO:0000256" key="9">
    <source>
        <dbReference type="ARBA" id="ARBA00033440"/>
    </source>
</evidence>
<dbReference type="GO" id="GO:0031177">
    <property type="term" value="F:phosphopantetheine binding"/>
    <property type="evidence" value="ECO:0007669"/>
    <property type="project" value="InterPro"/>
</dbReference>
<dbReference type="InterPro" id="IPR041464">
    <property type="entry name" value="TubC_N"/>
</dbReference>
<dbReference type="InterPro" id="IPR029063">
    <property type="entry name" value="SAM-dependent_MTases_sf"/>
</dbReference>
<dbReference type="NCBIfam" id="TIGR01733">
    <property type="entry name" value="AA-adenyl-dom"/>
    <property type="match status" value="1"/>
</dbReference>
<dbReference type="SUPFAM" id="SSF53335">
    <property type="entry name" value="S-adenosyl-L-methionine-dependent methyltransferases"/>
    <property type="match status" value="1"/>
</dbReference>
<dbReference type="InterPro" id="IPR020845">
    <property type="entry name" value="AMP-binding_CS"/>
</dbReference>
<evidence type="ECO:0000259" key="10">
    <source>
        <dbReference type="PROSITE" id="PS50075"/>
    </source>
</evidence>
<dbReference type="Pfam" id="PF18563">
    <property type="entry name" value="TubC_N"/>
    <property type="match status" value="1"/>
</dbReference>
<dbReference type="Pfam" id="PF08242">
    <property type="entry name" value="Methyltransf_12"/>
    <property type="match status" value="1"/>
</dbReference>
<dbReference type="PANTHER" id="PTHR45527:SF10">
    <property type="entry name" value="PYOCHELIN SYNTHASE PCHF"/>
    <property type="match status" value="1"/>
</dbReference>
<feature type="domain" description="Carrier" evidence="10">
    <location>
        <begin position="1424"/>
        <end position="1505"/>
    </location>
</feature>
<accession>A0AA41XM70</accession>
<gene>
    <name evidence="12" type="ORF">BST11_14240</name>
    <name evidence="11" type="ORF">H7K38_06900</name>
</gene>
<dbReference type="GO" id="GO:0008610">
    <property type="term" value="P:lipid biosynthetic process"/>
    <property type="evidence" value="ECO:0007669"/>
    <property type="project" value="UniProtKB-ARBA"/>
</dbReference>
<evidence type="ECO:0000256" key="8">
    <source>
        <dbReference type="ARBA" id="ARBA00022737"/>
    </source>
</evidence>
<dbReference type="InterPro" id="IPR023213">
    <property type="entry name" value="CAT-like_dom_sf"/>
</dbReference>
<evidence type="ECO:0000256" key="2">
    <source>
        <dbReference type="ARBA" id="ARBA00005102"/>
    </source>
</evidence>
<keyword evidence="7" id="KW-0436">Ligase</keyword>
<proteinExistence type="inferred from homology"/>
<dbReference type="Gene3D" id="3.40.50.12780">
    <property type="entry name" value="N-terminal domain of ligase-like"/>
    <property type="match status" value="1"/>
</dbReference>
<comment type="similarity">
    <text evidence="3">Belongs to the ATP-dependent AMP-binding enzyme family. MbtB subfamily.</text>
</comment>
<dbReference type="Proteomes" id="UP001141650">
    <property type="component" value="Unassembled WGS sequence"/>
</dbReference>
<reference evidence="12 13" key="1">
    <citation type="submission" date="2017-02" db="EMBL/GenBank/DDBJ databases">
        <title>The new phylogeny of genus Mycobacterium.</title>
        <authorList>
            <person name="Tortoli E."/>
            <person name="Trovato A."/>
            <person name="Cirillo D.M."/>
        </authorList>
    </citation>
    <scope>NUCLEOTIDE SEQUENCE [LARGE SCALE GENOMIC DNA]</scope>
    <source>
        <strain evidence="12 13">DSM 45230</strain>
    </source>
</reference>
<dbReference type="Pfam" id="PF00550">
    <property type="entry name" value="PP-binding"/>
    <property type="match status" value="1"/>
</dbReference>
<dbReference type="SUPFAM" id="SSF52777">
    <property type="entry name" value="CoA-dependent acyltransferases"/>
    <property type="match status" value="2"/>
</dbReference>
<evidence type="ECO:0000313" key="11">
    <source>
        <dbReference type="EMBL" id="MCV7378380.1"/>
    </source>
</evidence>
<dbReference type="InterPro" id="IPR042099">
    <property type="entry name" value="ANL_N_sf"/>
</dbReference>
<dbReference type="Pfam" id="PF00501">
    <property type="entry name" value="AMP-binding"/>
    <property type="match status" value="1"/>
</dbReference>
<dbReference type="Gene3D" id="1.10.10.1830">
    <property type="entry name" value="Non-ribosomal peptide synthase, adenylation domain"/>
    <property type="match status" value="1"/>
</dbReference>
<dbReference type="GO" id="GO:0005737">
    <property type="term" value="C:cytoplasm"/>
    <property type="evidence" value="ECO:0007669"/>
    <property type="project" value="TreeGrafter"/>
</dbReference>
<dbReference type="Gene3D" id="3.30.559.10">
    <property type="entry name" value="Chloramphenicol acetyltransferase-like domain"/>
    <property type="match status" value="1"/>
</dbReference>
<evidence type="ECO:0000313" key="13">
    <source>
        <dbReference type="Proteomes" id="UP000192319"/>
    </source>
</evidence>
<dbReference type="Pfam" id="PF00975">
    <property type="entry name" value="Thioesterase"/>
    <property type="match status" value="1"/>
</dbReference>
<dbReference type="InterPro" id="IPR000873">
    <property type="entry name" value="AMP-dep_synth/lig_dom"/>
</dbReference>
<evidence type="ECO:0000256" key="7">
    <source>
        <dbReference type="ARBA" id="ARBA00022598"/>
    </source>
</evidence>
<keyword evidence="8" id="KW-0677">Repeat</keyword>
<evidence type="ECO:0000256" key="1">
    <source>
        <dbReference type="ARBA" id="ARBA00001957"/>
    </source>
</evidence>
<dbReference type="InterPro" id="IPR001031">
    <property type="entry name" value="Thioesterase"/>
</dbReference>
<dbReference type="InterPro" id="IPR009081">
    <property type="entry name" value="PP-bd_ACP"/>
</dbReference>
<evidence type="ECO:0000256" key="5">
    <source>
        <dbReference type="ARBA" id="ARBA00022450"/>
    </source>
</evidence>
<dbReference type="Gene3D" id="3.40.50.150">
    <property type="entry name" value="Vaccinia Virus protein VP39"/>
    <property type="match status" value="1"/>
</dbReference>
<dbReference type="SUPFAM" id="SSF47336">
    <property type="entry name" value="ACP-like"/>
    <property type="match status" value="1"/>
</dbReference>
<dbReference type="EMBL" id="MVHD01000022">
    <property type="protein sequence ID" value="OQZ90141.1"/>
    <property type="molecule type" value="Genomic_DNA"/>
</dbReference>
<dbReference type="Gene3D" id="3.40.50.1820">
    <property type="entry name" value="alpha/beta hydrolase"/>
    <property type="match status" value="1"/>
</dbReference>
<dbReference type="SMART" id="SM00823">
    <property type="entry name" value="PKS_PP"/>
    <property type="match status" value="1"/>
</dbReference>
<dbReference type="InterPro" id="IPR029058">
    <property type="entry name" value="AB_hydrolase_fold"/>
</dbReference>
<dbReference type="SUPFAM" id="SSF56801">
    <property type="entry name" value="Acetyl-CoA synthetase-like"/>
    <property type="match status" value="1"/>
</dbReference>
<dbReference type="GO" id="GO:0009403">
    <property type="term" value="P:toxin biosynthetic process"/>
    <property type="evidence" value="ECO:0007669"/>
    <property type="project" value="UniProtKB-ARBA"/>
</dbReference>
<comment type="caution">
    <text evidence="11">The sequence shown here is derived from an EMBL/GenBank/DDBJ whole genome shotgun (WGS) entry which is preliminary data.</text>
</comment>
<dbReference type="CDD" id="cd02440">
    <property type="entry name" value="AdoMet_MTases"/>
    <property type="match status" value="1"/>
</dbReference>
<dbReference type="Gene3D" id="3.30.559.30">
    <property type="entry name" value="Nonribosomal peptide synthetase, condensation domain"/>
    <property type="match status" value="1"/>
</dbReference>
<dbReference type="PROSITE" id="PS00012">
    <property type="entry name" value="PHOSPHOPANTETHEINE"/>
    <property type="match status" value="1"/>
</dbReference>
<dbReference type="PANTHER" id="PTHR45527">
    <property type="entry name" value="NONRIBOSOMAL PEPTIDE SYNTHETASE"/>
    <property type="match status" value="1"/>
</dbReference>
<dbReference type="GO" id="GO:0043041">
    <property type="term" value="P:amino acid activation for nonribosomal peptide biosynthetic process"/>
    <property type="evidence" value="ECO:0007669"/>
    <property type="project" value="TreeGrafter"/>
</dbReference>
<name>A0AA41XM70_9MYCO</name>
<dbReference type="InterPro" id="IPR001242">
    <property type="entry name" value="Condensation_dom"/>
</dbReference>
<organism evidence="11 14">
    <name type="scientific">Mycobacterium alsense</name>
    <dbReference type="NCBI Taxonomy" id="324058"/>
    <lineage>
        <taxon>Bacteria</taxon>
        <taxon>Bacillati</taxon>
        <taxon>Actinomycetota</taxon>
        <taxon>Actinomycetes</taxon>
        <taxon>Mycobacteriales</taxon>
        <taxon>Mycobacteriaceae</taxon>
        <taxon>Mycobacterium</taxon>
    </lineage>
</organism>
<keyword evidence="5" id="KW-0596">Phosphopantetheine</keyword>
<keyword evidence="6" id="KW-0597">Phosphoprotein</keyword>
<evidence type="ECO:0000313" key="14">
    <source>
        <dbReference type="Proteomes" id="UP001141650"/>
    </source>
</evidence>
<dbReference type="InterPro" id="IPR010071">
    <property type="entry name" value="AA_adenyl_dom"/>
</dbReference>